<dbReference type="Pfam" id="PF05598">
    <property type="entry name" value="DUF772"/>
    <property type="match status" value="1"/>
</dbReference>
<evidence type="ECO:0000259" key="3">
    <source>
        <dbReference type="Pfam" id="PF13751"/>
    </source>
</evidence>
<keyword evidence="5" id="KW-1185">Reference proteome</keyword>
<dbReference type="InterPro" id="IPR008490">
    <property type="entry name" value="Transposase_InsH_N"/>
</dbReference>
<dbReference type="Proteomes" id="UP000035068">
    <property type="component" value="Unassembled WGS sequence"/>
</dbReference>
<feature type="compositionally biased region" description="Basic and acidic residues" evidence="1">
    <location>
        <begin position="335"/>
        <end position="350"/>
    </location>
</feature>
<comment type="caution">
    <text evidence="4">The sequence shown here is derived from an EMBL/GenBank/DDBJ whole genome shotgun (WGS) entry which is preliminary data.</text>
</comment>
<dbReference type="RefSeq" id="WP_040097638.1">
    <property type="nucleotide sequence ID" value="NZ_JWJD01000002.1"/>
</dbReference>
<accession>A0A0C2HPB3</accession>
<gene>
    <name evidence="4" type="ORF">GFER_06275</name>
</gene>
<evidence type="ECO:0000256" key="1">
    <source>
        <dbReference type="SAM" id="MobiDB-lite"/>
    </source>
</evidence>
<dbReference type="PANTHER" id="PTHR33408">
    <property type="entry name" value="TRANSPOSASE"/>
    <property type="match status" value="1"/>
</dbReference>
<dbReference type="AlphaFoldDB" id="A0A0C2HPB3"/>
<feature type="region of interest" description="Disordered" evidence="1">
    <location>
        <begin position="335"/>
        <end position="357"/>
    </location>
</feature>
<dbReference type="InterPro" id="IPR025668">
    <property type="entry name" value="Tnp_DDE_dom"/>
</dbReference>
<dbReference type="NCBIfam" id="NF033551">
    <property type="entry name" value="transpos_IS1182"/>
    <property type="match status" value="1"/>
</dbReference>
<dbReference type="InterPro" id="IPR047629">
    <property type="entry name" value="IS1182_transpos"/>
</dbReference>
<dbReference type="EMBL" id="JWJD01000002">
    <property type="protein sequence ID" value="KIH76740.1"/>
    <property type="molecule type" value="Genomic_DNA"/>
</dbReference>
<evidence type="ECO:0000313" key="4">
    <source>
        <dbReference type="EMBL" id="KIH76740.1"/>
    </source>
</evidence>
<reference evidence="4 5" key="1">
    <citation type="submission" date="2014-12" db="EMBL/GenBank/DDBJ databases">
        <title>Genomes of Geoalkalibacter ferrihydriticus and Geoalkalibacter subterraneus, two haloalkaliphilic metal-reducing members of the Geobacteraceae.</title>
        <authorList>
            <person name="Badalamenti J.P."/>
            <person name="Torres C.I."/>
            <person name="Krajmalnik-Brown R."/>
            <person name="Bond D.R."/>
        </authorList>
    </citation>
    <scope>NUCLEOTIDE SEQUENCE [LARGE SCALE GENOMIC DNA]</scope>
    <source>
        <strain evidence="4 5">DSM 17813</strain>
    </source>
</reference>
<evidence type="ECO:0000313" key="5">
    <source>
        <dbReference type="Proteomes" id="UP000035068"/>
    </source>
</evidence>
<feature type="domain" description="Transposase InsH N-terminal" evidence="2">
    <location>
        <begin position="19"/>
        <end position="112"/>
    </location>
</feature>
<sequence length="511" mass="57738">MPRFIDYDYQQTVMVPVVFDQQILPGTFEYSLNYLIDKKLDLIIFHHRFKNDDGGRPAYDPAILLKIVLLGYSRGFTSSRKIESLCRENVVFMAISADSRPHFTTIADFISRCHDEIAKLFQQVLLICDELGLIGKEMFAVDGCKMPSNASKEWSGTKTELKKKSRKIDGAVRYLLKKHRDEDKKGQAEESIRQRERKQIETLLAASEKIETFLAQNEEKTGRGGNVVKSNITDNDSAKMKSGHGVIQGYNGVAAVDGKHQIVVAAEAFGSGQEHGLLEPMLEQIAQNLEAGEDLLKQAKVLADSGYHNQKTLEHLEEKGIDGYLADHGFRSRDPRFATASRHKDKEPPSRSRKGRHAVAAFSIDTEQQSCICPAGKSMWLKCARAKIGNHIFMQFMGRQADCDSCEQRSKCLRSASQKGARQVNVLLETLPKSQRKNGPIERMREKIDSGLGRHIYSQRLGIVEPVFGNIRETIGIKRFTLRGKKKVDGQWKLMTMLHNIFKIHRYGWAA</sequence>
<organism evidence="4 5">
    <name type="scientific">Geoalkalibacter ferrihydriticus DSM 17813</name>
    <dbReference type="NCBI Taxonomy" id="1121915"/>
    <lineage>
        <taxon>Bacteria</taxon>
        <taxon>Pseudomonadati</taxon>
        <taxon>Thermodesulfobacteriota</taxon>
        <taxon>Desulfuromonadia</taxon>
        <taxon>Desulfuromonadales</taxon>
        <taxon>Geoalkalibacteraceae</taxon>
        <taxon>Geoalkalibacter</taxon>
    </lineage>
</organism>
<name>A0A0C2HPB3_9BACT</name>
<proteinExistence type="predicted"/>
<feature type="domain" description="Transposase DDE" evidence="3">
    <location>
        <begin position="372"/>
        <end position="505"/>
    </location>
</feature>
<protein>
    <submittedName>
        <fullName evidence="4">Transposase</fullName>
    </submittedName>
</protein>
<evidence type="ECO:0000259" key="2">
    <source>
        <dbReference type="Pfam" id="PF05598"/>
    </source>
</evidence>
<dbReference type="Pfam" id="PF13751">
    <property type="entry name" value="DDE_Tnp_1_6"/>
    <property type="match status" value="1"/>
</dbReference>